<comment type="caution">
    <text evidence="2">The sequence shown here is derived from an EMBL/GenBank/DDBJ whole genome shotgun (WGS) entry which is preliminary data.</text>
</comment>
<name>A0AAV6I6T8_9ERIC</name>
<accession>A0AAV6I6T8</accession>
<sequence length="93" mass="10758">MVVCFLIRSEENSRDAYNVLTFDSVIPVRVRISGLPDDMDDAEQVRRLLLESNNFLPRRLNKKPTCEQLGEDEDEEVNDTNKVSREVGEDDEE</sequence>
<evidence type="ECO:0000256" key="1">
    <source>
        <dbReference type="SAM" id="MobiDB-lite"/>
    </source>
</evidence>
<evidence type="ECO:0000313" key="3">
    <source>
        <dbReference type="Proteomes" id="UP000823749"/>
    </source>
</evidence>
<dbReference type="AlphaFoldDB" id="A0AAV6I6T8"/>
<reference evidence="2" key="1">
    <citation type="submission" date="2020-08" db="EMBL/GenBank/DDBJ databases">
        <title>Plant Genome Project.</title>
        <authorList>
            <person name="Zhang R.-G."/>
        </authorList>
    </citation>
    <scope>NUCLEOTIDE SEQUENCE</scope>
    <source>
        <strain evidence="2">WSP0</strain>
        <tissue evidence="2">Leaf</tissue>
    </source>
</reference>
<feature type="compositionally biased region" description="Acidic residues" evidence="1">
    <location>
        <begin position="69"/>
        <end position="78"/>
    </location>
</feature>
<dbReference type="EMBL" id="JACTNZ010000012">
    <property type="protein sequence ID" value="KAG5523044.1"/>
    <property type="molecule type" value="Genomic_DNA"/>
</dbReference>
<keyword evidence="3" id="KW-1185">Reference proteome</keyword>
<feature type="region of interest" description="Disordered" evidence="1">
    <location>
        <begin position="61"/>
        <end position="93"/>
    </location>
</feature>
<organism evidence="2 3">
    <name type="scientific">Rhododendron griersonianum</name>
    <dbReference type="NCBI Taxonomy" id="479676"/>
    <lineage>
        <taxon>Eukaryota</taxon>
        <taxon>Viridiplantae</taxon>
        <taxon>Streptophyta</taxon>
        <taxon>Embryophyta</taxon>
        <taxon>Tracheophyta</taxon>
        <taxon>Spermatophyta</taxon>
        <taxon>Magnoliopsida</taxon>
        <taxon>eudicotyledons</taxon>
        <taxon>Gunneridae</taxon>
        <taxon>Pentapetalae</taxon>
        <taxon>asterids</taxon>
        <taxon>Ericales</taxon>
        <taxon>Ericaceae</taxon>
        <taxon>Ericoideae</taxon>
        <taxon>Rhodoreae</taxon>
        <taxon>Rhododendron</taxon>
    </lineage>
</organism>
<gene>
    <name evidence="2" type="ORF">RHGRI_035008</name>
</gene>
<proteinExistence type="predicted"/>
<protein>
    <submittedName>
        <fullName evidence="2">Uncharacterized protein</fullName>
    </submittedName>
</protein>
<dbReference type="Proteomes" id="UP000823749">
    <property type="component" value="Chromosome 12"/>
</dbReference>
<evidence type="ECO:0000313" key="2">
    <source>
        <dbReference type="EMBL" id="KAG5523044.1"/>
    </source>
</evidence>